<reference evidence="3" key="2">
    <citation type="submission" date="2024-02" db="EMBL/GenBank/DDBJ databases">
        <title>Neisseria leonii sp. nov.</title>
        <authorList>
            <person name="Boutroux M."/>
            <person name="Favre-Rochex S."/>
            <person name="Gorgette O."/>
            <person name="Touak G."/>
            <person name="Muhle E."/>
            <person name="Chesneau O."/>
            <person name="Clermont D."/>
            <person name="Rahi P."/>
        </authorList>
    </citation>
    <scope>NUCLEOTIDE SEQUENCE</scope>
    <source>
        <strain evidence="3">51.81</strain>
    </source>
</reference>
<keyword evidence="1" id="KW-1133">Transmembrane helix</keyword>
<evidence type="ECO:0000313" key="3">
    <source>
        <dbReference type="EMBL" id="WWY02934.1"/>
    </source>
</evidence>
<dbReference type="EMBL" id="JAPQFL010000002">
    <property type="protein sequence ID" value="MDD9327788.1"/>
    <property type="molecule type" value="Genomic_DNA"/>
</dbReference>
<feature type="transmembrane region" description="Helical" evidence="1">
    <location>
        <begin position="91"/>
        <end position="110"/>
    </location>
</feature>
<evidence type="ECO:0000313" key="4">
    <source>
        <dbReference type="Proteomes" id="UP001149607"/>
    </source>
</evidence>
<feature type="transmembrane region" description="Helical" evidence="1">
    <location>
        <begin position="54"/>
        <end position="79"/>
    </location>
</feature>
<reference evidence="2" key="1">
    <citation type="submission" date="2022-10" db="EMBL/GenBank/DDBJ databases">
        <authorList>
            <person name="Boutroux M."/>
        </authorList>
    </citation>
    <scope>NUCLEOTIDE SEQUENCE</scope>
    <source>
        <strain evidence="2">51.81</strain>
    </source>
</reference>
<proteinExistence type="predicted"/>
<evidence type="ECO:0000256" key="1">
    <source>
        <dbReference type="SAM" id="Phobius"/>
    </source>
</evidence>
<sequence>MSQKNNFKNSTFNSNTQIVEGNVYNIHTERKEAQATYEPEQIWRSPITLATLTWLSFIISVLSLFPIYKVVIELISILFAGNYEGIDKNNYRFLILIILLFLSFIIIQMLRHIAKKQIRYPLILNYAINGKGNRLTLEKIKVDVCPQCGGKMKYYNKPIEWRGDKVTKTTPALECLRNNEHWYKVDPAEDRI</sequence>
<evidence type="ECO:0000313" key="2">
    <source>
        <dbReference type="EMBL" id="MDD9327788.1"/>
    </source>
</evidence>
<keyword evidence="1" id="KW-0812">Transmembrane</keyword>
<dbReference type="AlphaFoldDB" id="A0A9X4E928"/>
<organism evidence="2">
    <name type="scientific">Neisseria leonii</name>
    <dbReference type="NCBI Taxonomy" id="2995413"/>
    <lineage>
        <taxon>Bacteria</taxon>
        <taxon>Pseudomonadati</taxon>
        <taxon>Pseudomonadota</taxon>
        <taxon>Betaproteobacteria</taxon>
        <taxon>Neisseriales</taxon>
        <taxon>Neisseriaceae</taxon>
        <taxon>Neisseria</taxon>
    </lineage>
</organism>
<keyword evidence="1" id="KW-0472">Membrane</keyword>
<accession>A0A9X4E928</accession>
<protein>
    <submittedName>
        <fullName evidence="2">Uncharacterized protein</fullName>
    </submittedName>
</protein>
<keyword evidence="4" id="KW-1185">Reference proteome</keyword>
<name>A0A9X4E928_9NEIS</name>
<dbReference type="EMBL" id="CP146598">
    <property type="protein sequence ID" value="WWY02934.1"/>
    <property type="molecule type" value="Genomic_DNA"/>
</dbReference>
<dbReference type="Proteomes" id="UP001149607">
    <property type="component" value="Chromosome"/>
</dbReference>
<gene>
    <name evidence="2" type="ORF">ORY91_001199</name>
    <name evidence="3" type="ORF">V9W64_09610</name>
</gene>
<dbReference type="RefSeq" id="WP_274584954.1">
    <property type="nucleotide sequence ID" value="NZ_CP145811.1"/>
</dbReference>